<evidence type="ECO:0000256" key="2">
    <source>
        <dbReference type="ARBA" id="ARBA00022692"/>
    </source>
</evidence>
<reference evidence="7 8" key="1">
    <citation type="submission" date="2024-03" db="EMBL/GenBank/DDBJ databases">
        <title>Genome-scale model development and genomic sequencing of the oleaginous clade Lipomyces.</title>
        <authorList>
            <consortium name="Lawrence Berkeley National Laboratory"/>
            <person name="Czajka J.J."/>
            <person name="Han Y."/>
            <person name="Kim J."/>
            <person name="Mondo S.J."/>
            <person name="Hofstad B.A."/>
            <person name="Robles A."/>
            <person name="Haridas S."/>
            <person name="Riley R."/>
            <person name="LaButti K."/>
            <person name="Pangilinan J."/>
            <person name="Andreopoulos W."/>
            <person name="Lipzen A."/>
            <person name="Yan J."/>
            <person name="Wang M."/>
            <person name="Ng V."/>
            <person name="Grigoriev I.V."/>
            <person name="Spatafora J.W."/>
            <person name="Magnuson J.K."/>
            <person name="Baker S.E."/>
            <person name="Pomraning K.R."/>
        </authorList>
    </citation>
    <scope>NUCLEOTIDE SEQUENCE [LARGE SCALE GENOMIC DNA]</scope>
    <source>
        <strain evidence="7 8">Phaff 52-87</strain>
    </source>
</reference>
<dbReference type="InterPro" id="IPR002293">
    <property type="entry name" value="AA/rel_permease1"/>
</dbReference>
<keyword evidence="2 6" id="KW-0812">Transmembrane</keyword>
<dbReference type="EMBL" id="JBBJBU010000001">
    <property type="protein sequence ID" value="KAK7207300.1"/>
    <property type="molecule type" value="Genomic_DNA"/>
</dbReference>
<evidence type="ECO:0000256" key="6">
    <source>
        <dbReference type="SAM" id="Phobius"/>
    </source>
</evidence>
<feature type="transmembrane region" description="Helical" evidence="6">
    <location>
        <begin position="146"/>
        <end position="165"/>
    </location>
</feature>
<evidence type="ECO:0000313" key="8">
    <source>
        <dbReference type="Proteomes" id="UP001498771"/>
    </source>
</evidence>
<dbReference type="InterPro" id="IPR050598">
    <property type="entry name" value="AminoAcid_Transporter"/>
</dbReference>
<dbReference type="PANTHER" id="PTHR11785:SF382">
    <property type="entry name" value="LOW-AFFINITY METHIONINE PERMEASE"/>
    <property type="match status" value="1"/>
</dbReference>
<dbReference type="GeneID" id="90041020"/>
<evidence type="ECO:0000256" key="4">
    <source>
        <dbReference type="ARBA" id="ARBA00023136"/>
    </source>
</evidence>
<evidence type="ECO:0000313" key="7">
    <source>
        <dbReference type="EMBL" id="KAK7207300.1"/>
    </source>
</evidence>
<keyword evidence="4 6" id="KW-0472">Membrane</keyword>
<feature type="transmembrane region" description="Helical" evidence="6">
    <location>
        <begin position="216"/>
        <end position="239"/>
    </location>
</feature>
<organism evidence="7 8">
    <name type="scientific">Myxozyma melibiosi</name>
    <dbReference type="NCBI Taxonomy" id="54550"/>
    <lineage>
        <taxon>Eukaryota</taxon>
        <taxon>Fungi</taxon>
        <taxon>Dikarya</taxon>
        <taxon>Ascomycota</taxon>
        <taxon>Saccharomycotina</taxon>
        <taxon>Lipomycetes</taxon>
        <taxon>Lipomycetales</taxon>
        <taxon>Lipomycetaceae</taxon>
        <taxon>Myxozyma</taxon>
    </lineage>
</organism>
<dbReference type="RefSeq" id="XP_064770333.1">
    <property type="nucleotide sequence ID" value="XM_064915508.1"/>
</dbReference>
<feature type="transmembrane region" description="Helical" evidence="6">
    <location>
        <begin position="185"/>
        <end position="204"/>
    </location>
</feature>
<comment type="caution">
    <text evidence="7">The sequence shown here is derived from an EMBL/GenBank/DDBJ whole genome shotgun (WGS) entry which is preliminary data.</text>
</comment>
<sequence>MAAHDHPLVPASTASSIAPSQSSPSPSPSPSLSGLDTQAAQQLIIADDAELGEALAGIPEHPRAAKLGVTSAVFLILNKMIGTGIFSTPSGVLLASGSVGASILLWVAGGILSLTGLSVFLEFGLGIPKNGGEKNYLERVYQKPKYLITCIFLGQMILLGFSAGNSLAFGRYMLFAAGIDYPSEHASRIVAVICITSVVLLHGLHPAAGTALFNGLGLFKVLVLLLVVFTGIFALMGWIPHVEDPGNFTNMFENSGFGGGTYNYATALLRIVYSYRGWENANYVISELDNPRRTLAVAAPLAIGGVMVLYVLANVAYFAVIPKAEVAHSGVIVAGLFFRRVFGDSAGARLLPFFVALSNLGNVLVVSFAHARVNCEFGKEGILPYSKFFAKVSPLGAPIAGLFLHWIVTVLVLIVPPPGEAYEFIIDLNTYPSAWINALVAGGLIYLQYSKTENWSSPFRSYLPITLAYLFSNFFLMYLPLVSPPGRTDHPGVTIAVFGMGCLFLGAVYWVVWSIIMPALGEYRIVEEFVTDEDGNESVRYTRVSKRIALA</sequence>
<evidence type="ECO:0000256" key="5">
    <source>
        <dbReference type="SAM" id="MobiDB-lite"/>
    </source>
</evidence>
<protein>
    <submittedName>
        <fullName evidence="7">Amino acid permease-domain-containing protein</fullName>
    </submittedName>
</protein>
<evidence type="ECO:0000256" key="1">
    <source>
        <dbReference type="ARBA" id="ARBA00004141"/>
    </source>
</evidence>
<feature type="transmembrane region" description="Helical" evidence="6">
    <location>
        <begin position="462"/>
        <end position="481"/>
    </location>
</feature>
<feature type="transmembrane region" description="Helical" evidence="6">
    <location>
        <begin position="297"/>
        <end position="319"/>
    </location>
</feature>
<feature type="transmembrane region" description="Helical" evidence="6">
    <location>
        <begin position="392"/>
        <end position="414"/>
    </location>
</feature>
<gene>
    <name evidence="7" type="ORF">BZA70DRAFT_8876</name>
</gene>
<feature type="region of interest" description="Disordered" evidence="5">
    <location>
        <begin position="1"/>
        <end position="34"/>
    </location>
</feature>
<dbReference type="Pfam" id="PF13520">
    <property type="entry name" value="AA_permease_2"/>
    <property type="match status" value="1"/>
</dbReference>
<feature type="transmembrane region" description="Helical" evidence="6">
    <location>
        <begin position="72"/>
        <end position="97"/>
    </location>
</feature>
<keyword evidence="8" id="KW-1185">Reference proteome</keyword>
<keyword evidence="3 6" id="KW-1133">Transmembrane helix</keyword>
<dbReference type="PANTHER" id="PTHR11785">
    <property type="entry name" value="AMINO ACID TRANSPORTER"/>
    <property type="match status" value="1"/>
</dbReference>
<proteinExistence type="predicted"/>
<feature type="transmembrane region" description="Helical" evidence="6">
    <location>
        <begin position="434"/>
        <end position="450"/>
    </location>
</feature>
<feature type="transmembrane region" description="Helical" evidence="6">
    <location>
        <begin position="348"/>
        <end position="371"/>
    </location>
</feature>
<feature type="transmembrane region" description="Helical" evidence="6">
    <location>
        <begin position="103"/>
        <end position="125"/>
    </location>
</feature>
<name>A0ABR1FBT1_9ASCO</name>
<dbReference type="Proteomes" id="UP001498771">
    <property type="component" value="Unassembled WGS sequence"/>
</dbReference>
<evidence type="ECO:0000256" key="3">
    <source>
        <dbReference type="ARBA" id="ARBA00022989"/>
    </source>
</evidence>
<feature type="transmembrane region" description="Helical" evidence="6">
    <location>
        <begin position="493"/>
        <end position="516"/>
    </location>
</feature>
<dbReference type="PIRSF" id="PIRSF006060">
    <property type="entry name" value="AA_transporter"/>
    <property type="match status" value="1"/>
</dbReference>
<dbReference type="Gene3D" id="1.20.1740.10">
    <property type="entry name" value="Amino acid/polyamine transporter I"/>
    <property type="match status" value="1"/>
</dbReference>
<accession>A0ABR1FBT1</accession>
<comment type="subcellular location">
    <subcellularLocation>
        <location evidence="1">Membrane</location>
        <topology evidence="1">Multi-pass membrane protein</topology>
    </subcellularLocation>
</comment>
<feature type="compositionally biased region" description="Low complexity" evidence="5">
    <location>
        <begin position="10"/>
        <end position="34"/>
    </location>
</feature>